<dbReference type="CDD" id="cd17552">
    <property type="entry name" value="REC_RR468-like"/>
    <property type="match status" value="1"/>
</dbReference>
<dbReference type="RefSeq" id="WP_016876815.1">
    <property type="nucleotide sequence ID" value="NZ_AJLN01000152.1"/>
</dbReference>
<dbReference type="EMBL" id="RSCJ01000022">
    <property type="protein sequence ID" value="RUR75972.1"/>
    <property type="molecule type" value="Genomic_DNA"/>
</dbReference>
<dbReference type="STRING" id="211165.GCA_000317285_06582"/>
<dbReference type="PANTHER" id="PTHR44591">
    <property type="entry name" value="STRESS RESPONSE REGULATOR PROTEIN 1"/>
    <property type="match status" value="1"/>
</dbReference>
<accession>A0A433N403</accession>
<dbReference type="SUPFAM" id="SSF52172">
    <property type="entry name" value="CheY-like"/>
    <property type="match status" value="1"/>
</dbReference>
<comment type="caution">
    <text evidence="4">The sequence shown here is derived from an EMBL/GenBank/DDBJ whole genome shotgun (WGS) entry which is preliminary data.</text>
</comment>
<dbReference type="GO" id="GO:0000160">
    <property type="term" value="P:phosphorelay signal transduction system"/>
    <property type="evidence" value="ECO:0007669"/>
    <property type="project" value="InterPro"/>
</dbReference>
<dbReference type="InterPro" id="IPR050595">
    <property type="entry name" value="Bact_response_regulator"/>
</dbReference>
<dbReference type="InterPro" id="IPR011006">
    <property type="entry name" value="CheY-like_superfamily"/>
</dbReference>
<protein>
    <submittedName>
        <fullName evidence="4">Response regulator</fullName>
    </submittedName>
</protein>
<evidence type="ECO:0000313" key="4">
    <source>
        <dbReference type="EMBL" id="RUR75972.1"/>
    </source>
</evidence>
<dbReference type="PROSITE" id="PS50110">
    <property type="entry name" value="RESPONSE_REGULATORY"/>
    <property type="match status" value="1"/>
</dbReference>
<name>A0A433N403_CHLFR</name>
<feature type="domain" description="Response regulatory" evidence="3">
    <location>
        <begin position="5"/>
        <end position="122"/>
    </location>
</feature>
<gene>
    <name evidence="4" type="ORF">PCC6912_45440</name>
</gene>
<dbReference type="PANTHER" id="PTHR44591:SF22">
    <property type="entry name" value="CHEY SUBFAMILY"/>
    <property type="match status" value="1"/>
</dbReference>
<evidence type="ECO:0000256" key="1">
    <source>
        <dbReference type="ARBA" id="ARBA00022553"/>
    </source>
</evidence>
<keyword evidence="5" id="KW-1185">Reference proteome</keyword>
<dbReference type="SMART" id="SM00448">
    <property type="entry name" value="REC"/>
    <property type="match status" value="1"/>
</dbReference>
<dbReference type="InterPro" id="IPR001789">
    <property type="entry name" value="Sig_transdc_resp-reg_receiver"/>
</dbReference>
<proteinExistence type="predicted"/>
<reference evidence="4 5" key="1">
    <citation type="journal article" date="2019" name="Genome Biol. Evol.">
        <title>Day and night: Metabolic profiles and evolutionary relationships of six axenic non-marine cyanobacteria.</title>
        <authorList>
            <person name="Will S.E."/>
            <person name="Henke P."/>
            <person name="Boedeker C."/>
            <person name="Huang S."/>
            <person name="Brinkmann H."/>
            <person name="Rohde M."/>
            <person name="Jarek M."/>
            <person name="Friedl T."/>
            <person name="Seufert S."/>
            <person name="Schumacher M."/>
            <person name="Overmann J."/>
            <person name="Neumann-Schaal M."/>
            <person name="Petersen J."/>
        </authorList>
    </citation>
    <scope>NUCLEOTIDE SEQUENCE [LARGE SCALE GENOMIC DNA]</scope>
    <source>
        <strain evidence="4 5">PCC 6912</strain>
    </source>
</reference>
<dbReference type="Proteomes" id="UP000268857">
    <property type="component" value="Unassembled WGS sequence"/>
</dbReference>
<feature type="modified residue" description="4-aspartylphosphate" evidence="2">
    <location>
        <position position="55"/>
    </location>
</feature>
<keyword evidence="1 2" id="KW-0597">Phosphoprotein</keyword>
<dbReference type="OrthoDB" id="424582at2"/>
<dbReference type="AlphaFoldDB" id="A0A433N403"/>
<sequence>MSAKQILVIDDEDDIRKLIQTCLEIMGGWQVLTAKSGTEGLLLAQTAQPDAILLDVMMPDMDGTSTFQNLQANPTTKHIPVILLTARGRSTEAYKFTQLGVKGVISKPFNPQKLATQVAAALG</sequence>
<dbReference type="Gene3D" id="3.40.50.2300">
    <property type="match status" value="1"/>
</dbReference>
<organism evidence="4 5">
    <name type="scientific">Chlorogloeopsis fritschii PCC 6912</name>
    <dbReference type="NCBI Taxonomy" id="211165"/>
    <lineage>
        <taxon>Bacteria</taxon>
        <taxon>Bacillati</taxon>
        <taxon>Cyanobacteriota</taxon>
        <taxon>Cyanophyceae</taxon>
        <taxon>Nostocales</taxon>
        <taxon>Chlorogloeopsidaceae</taxon>
        <taxon>Chlorogloeopsis</taxon>
    </lineage>
</organism>
<evidence type="ECO:0000259" key="3">
    <source>
        <dbReference type="PROSITE" id="PS50110"/>
    </source>
</evidence>
<evidence type="ECO:0000313" key="5">
    <source>
        <dbReference type="Proteomes" id="UP000268857"/>
    </source>
</evidence>
<evidence type="ECO:0000256" key="2">
    <source>
        <dbReference type="PROSITE-ProRule" id="PRU00169"/>
    </source>
</evidence>
<dbReference type="Pfam" id="PF00072">
    <property type="entry name" value="Response_reg"/>
    <property type="match status" value="1"/>
</dbReference>